<sequence length="71" mass="7401">MTTLPENQELIDMASSGVATLDADQQKAVSLLHALASPEASMIVLGVIAILVVAVAYTGIGIILFAMFVKK</sequence>
<comment type="caution">
    <text evidence="2">The sequence shown here is derived from an EMBL/GenBank/DDBJ whole genome shotgun (WGS) entry which is preliminary data.</text>
</comment>
<proteinExistence type="predicted"/>
<evidence type="ECO:0000313" key="2">
    <source>
        <dbReference type="EMBL" id="OGL78049.1"/>
    </source>
</evidence>
<dbReference type="STRING" id="1802397.A3J43_01005"/>
<protein>
    <submittedName>
        <fullName evidence="2">Uncharacterized protein</fullName>
    </submittedName>
</protein>
<evidence type="ECO:0000256" key="1">
    <source>
        <dbReference type="SAM" id="Phobius"/>
    </source>
</evidence>
<name>A0A1F7UIE8_9BACT</name>
<keyword evidence="1" id="KW-0472">Membrane</keyword>
<accession>A0A1F7UIE8</accession>
<evidence type="ECO:0000313" key="3">
    <source>
        <dbReference type="Proteomes" id="UP000176604"/>
    </source>
</evidence>
<keyword evidence="1" id="KW-0812">Transmembrane</keyword>
<dbReference type="EMBL" id="MGEF01000041">
    <property type="protein sequence ID" value="OGL78049.1"/>
    <property type="molecule type" value="Genomic_DNA"/>
</dbReference>
<feature type="transmembrane region" description="Helical" evidence="1">
    <location>
        <begin position="42"/>
        <end position="69"/>
    </location>
</feature>
<organism evidence="2 3">
    <name type="scientific">Candidatus Uhrbacteria bacterium RIFCSPHIGHO2_12_FULL_54_23</name>
    <dbReference type="NCBI Taxonomy" id="1802397"/>
    <lineage>
        <taxon>Bacteria</taxon>
        <taxon>Candidatus Uhriibacteriota</taxon>
    </lineage>
</organism>
<dbReference type="AlphaFoldDB" id="A0A1F7UIE8"/>
<dbReference type="Proteomes" id="UP000176604">
    <property type="component" value="Unassembled WGS sequence"/>
</dbReference>
<keyword evidence="1" id="KW-1133">Transmembrane helix</keyword>
<reference evidence="2 3" key="1">
    <citation type="journal article" date="2016" name="Nat. Commun.">
        <title>Thousands of microbial genomes shed light on interconnected biogeochemical processes in an aquifer system.</title>
        <authorList>
            <person name="Anantharaman K."/>
            <person name="Brown C.T."/>
            <person name="Hug L.A."/>
            <person name="Sharon I."/>
            <person name="Castelle C.J."/>
            <person name="Probst A.J."/>
            <person name="Thomas B.C."/>
            <person name="Singh A."/>
            <person name="Wilkins M.J."/>
            <person name="Karaoz U."/>
            <person name="Brodie E.L."/>
            <person name="Williams K.H."/>
            <person name="Hubbard S.S."/>
            <person name="Banfield J.F."/>
        </authorList>
    </citation>
    <scope>NUCLEOTIDE SEQUENCE [LARGE SCALE GENOMIC DNA]</scope>
</reference>
<gene>
    <name evidence="2" type="ORF">A3J43_01005</name>
</gene>